<comment type="caution">
    <text evidence="3">The sequence shown here is derived from an EMBL/GenBank/DDBJ whole genome shotgun (WGS) entry which is preliminary data.</text>
</comment>
<dbReference type="InterPro" id="IPR046347">
    <property type="entry name" value="bZIP_sf"/>
</dbReference>
<evidence type="ECO:0000313" key="3">
    <source>
        <dbReference type="EMBL" id="RKF57816.1"/>
    </source>
</evidence>
<protein>
    <submittedName>
        <fullName evidence="3">Putative transcription factor bzip</fullName>
    </submittedName>
</protein>
<proteinExistence type="predicted"/>
<feature type="coiled-coil region" evidence="1">
    <location>
        <begin position="41"/>
        <end position="90"/>
    </location>
</feature>
<evidence type="ECO:0000259" key="2">
    <source>
        <dbReference type="SMART" id="SM00338"/>
    </source>
</evidence>
<dbReference type="EMBL" id="MCBR01018706">
    <property type="protein sequence ID" value="RKF57816.1"/>
    <property type="molecule type" value="Genomic_DNA"/>
</dbReference>
<accession>A0A420HK45</accession>
<gene>
    <name evidence="3" type="ORF">GcC1_187012</name>
</gene>
<feature type="domain" description="BZIP" evidence="2">
    <location>
        <begin position="25"/>
        <end position="86"/>
    </location>
</feature>
<dbReference type="InterPro" id="IPR021833">
    <property type="entry name" value="DUF3425"/>
</dbReference>
<evidence type="ECO:0000256" key="1">
    <source>
        <dbReference type="SAM" id="Coils"/>
    </source>
</evidence>
<keyword evidence="1" id="KW-0175">Coiled coil</keyword>
<sequence>MLSTATNITQYERPYQIKLSLSMDSTIDKDERKREYNRLAQREFRRRRKEHLKNLEQAQKDLSTEKAEEIDRLRYQNEELRRENNALRARIYGSPSSSCQVVPTTSIHDNRQYSLSPSNSGASISATSSPSGAIVGSDFTNTGNLPLSTSMIGLSLQAYPEHDLSMQPYSMVHYLGIHHNVQSSPELSGYQISHSNMGQPIQPIKLEGQSIPSLVPLQRQASNLPTLTTTTYDRNRARAELSGIFRSLTSVPSISTDPQIHLATLRSLAETLPDPLKPTKLQLEKAHYFGIDMIASPSLRDRLILMRNDAARNFVDELGIMSSENDYVNPLTIWGDDPLNEVFWELSKSMIERWGWMLGNEWIQRSNFWRSQRESLQLLQC</sequence>
<dbReference type="SMART" id="SM00338">
    <property type="entry name" value="BRLZ"/>
    <property type="match status" value="1"/>
</dbReference>
<dbReference type="InterPro" id="IPR004827">
    <property type="entry name" value="bZIP"/>
</dbReference>
<dbReference type="Pfam" id="PF11905">
    <property type="entry name" value="DUF3425"/>
    <property type="match status" value="1"/>
</dbReference>
<dbReference type="SUPFAM" id="SSF57959">
    <property type="entry name" value="Leucine zipper domain"/>
    <property type="match status" value="1"/>
</dbReference>
<name>A0A420HK45_9PEZI</name>
<reference evidence="3 4" key="1">
    <citation type="journal article" date="2018" name="BMC Genomics">
        <title>Comparative genome analyses reveal sequence features reflecting distinct modes of host-adaptation between dicot and monocot powdery mildew.</title>
        <authorList>
            <person name="Wu Y."/>
            <person name="Ma X."/>
            <person name="Pan Z."/>
            <person name="Kale S.D."/>
            <person name="Song Y."/>
            <person name="King H."/>
            <person name="Zhang Q."/>
            <person name="Presley C."/>
            <person name="Deng X."/>
            <person name="Wei C.I."/>
            <person name="Xiao S."/>
        </authorList>
    </citation>
    <scope>NUCLEOTIDE SEQUENCE [LARGE SCALE GENOMIC DNA]</scope>
    <source>
        <strain evidence="3">UCSC1</strain>
    </source>
</reference>
<dbReference type="GO" id="GO:0003700">
    <property type="term" value="F:DNA-binding transcription factor activity"/>
    <property type="evidence" value="ECO:0007669"/>
    <property type="project" value="InterPro"/>
</dbReference>
<dbReference type="CDD" id="cd14688">
    <property type="entry name" value="bZIP_YAP"/>
    <property type="match status" value="1"/>
</dbReference>
<dbReference type="Gene3D" id="1.20.5.170">
    <property type="match status" value="1"/>
</dbReference>
<dbReference type="PANTHER" id="PTHR38116">
    <property type="entry name" value="CHROMOSOME 7, WHOLE GENOME SHOTGUN SEQUENCE"/>
    <property type="match status" value="1"/>
</dbReference>
<dbReference type="PANTHER" id="PTHR38116:SF9">
    <property type="entry name" value="BZIP DOMAIN-CONTAINING PROTEIN"/>
    <property type="match status" value="1"/>
</dbReference>
<organism evidence="3 4">
    <name type="scientific">Golovinomyces cichoracearum</name>
    <dbReference type="NCBI Taxonomy" id="62708"/>
    <lineage>
        <taxon>Eukaryota</taxon>
        <taxon>Fungi</taxon>
        <taxon>Dikarya</taxon>
        <taxon>Ascomycota</taxon>
        <taxon>Pezizomycotina</taxon>
        <taxon>Leotiomycetes</taxon>
        <taxon>Erysiphales</taxon>
        <taxon>Erysiphaceae</taxon>
        <taxon>Golovinomyces</taxon>
    </lineage>
</organism>
<dbReference type="OrthoDB" id="2245989at2759"/>
<dbReference type="AlphaFoldDB" id="A0A420HK45"/>
<dbReference type="Proteomes" id="UP000285405">
    <property type="component" value="Unassembled WGS sequence"/>
</dbReference>
<evidence type="ECO:0000313" key="4">
    <source>
        <dbReference type="Proteomes" id="UP000285405"/>
    </source>
</evidence>